<keyword evidence="3" id="KW-1185">Reference proteome</keyword>
<name>A0ABQ8KQZ7_9APHY</name>
<protein>
    <submittedName>
        <fullName evidence="2">Uncharacterized protein</fullName>
    </submittedName>
</protein>
<gene>
    <name evidence="2" type="ORF">C8Q71DRAFT_742483</name>
</gene>
<dbReference type="EMBL" id="JADCUA010000004">
    <property type="protein sequence ID" value="KAH9840960.1"/>
    <property type="molecule type" value="Genomic_DNA"/>
</dbReference>
<dbReference type="GeneID" id="72003587"/>
<feature type="region of interest" description="Disordered" evidence="1">
    <location>
        <begin position="181"/>
        <end position="211"/>
    </location>
</feature>
<accession>A0ABQ8KQZ7</accession>
<evidence type="ECO:0000256" key="1">
    <source>
        <dbReference type="SAM" id="MobiDB-lite"/>
    </source>
</evidence>
<comment type="caution">
    <text evidence="2">The sequence shown here is derived from an EMBL/GenBank/DDBJ whole genome shotgun (WGS) entry which is preliminary data.</text>
</comment>
<reference evidence="2 3" key="1">
    <citation type="journal article" date="2021" name="Environ. Microbiol.">
        <title>Gene family expansions and transcriptome signatures uncover fungal adaptations to wood decay.</title>
        <authorList>
            <person name="Hage H."/>
            <person name="Miyauchi S."/>
            <person name="Viragh M."/>
            <person name="Drula E."/>
            <person name="Min B."/>
            <person name="Chaduli D."/>
            <person name="Navarro D."/>
            <person name="Favel A."/>
            <person name="Norest M."/>
            <person name="Lesage-Meessen L."/>
            <person name="Balint B."/>
            <person name="Merenyi Z."/>
            <person name="de Eugenio L."/>
            <person name="Morin E."/>
            <person name="Martinez A.T."/>
            <person name="Baldrian P."/>
            <person name="Stursova M."/>
            <person name="Martinez M.J."/>
            <person name="Novotny C."/>
            <person name="Magnuson J.K."/>
            <person name="Spatafora J.W."/>
            <person name="Maurice S."/>
            <person name="Pangilinan J."/>
            <person name="Andreopoulos W."/>
            <person name="LaButti K."/>
            <person name="Hundley H."/>
            <person name="Na H."/>
            <person name="Kuo A."/>
            <person name="Barry K."/>
            <person name="Lipzen A."/>
            <person name="Henrissat B."/>
            <person name="Riley R."/>
            <person name="Ahrendt S."/>
            <person name="Nagy L.G."/>
            <person name="Grigoriev I.V."/>
            <person name="Martin F."/>
            <person name="Rosso M.N."/>
        </authorList>
    </citation>
    <scope>NUCLEOTIDE SEQUENCE [LARGE SCALE GENOMIC DNA]</scope>
    <source>
        <strain evidence="2 3">CIRM-BRFM 1785</strain>
    </source>
</reference>
<evidence type="ECO:0000313" key="3">
    <source>
        <dbReference type="Proteomes" id="UP000814176"/>
    </source>
</evidence>
<dbReference type="Proteomes" id="UP000814176">
    <property type="component" value="Unassembled WGS sequence"/>
</dbReference>
<proteinExistence type="predicted"/>
<sequence>MPVDACLEGEDLDLFGIVTHRLESTRYDDPPEKWASYFSRYPQARLPRGLVRDEQGQVSLERARLHMLMVGIASPLTSTRKRYKPVIFDALAALFSEPHVYVAHLQAAHVVPAPEVNITPLPETQVVGGHVATIDVTTHAIATHAAHCGITPEFVTQHLSHWARDYLATGPRTAELDLTVNGAPPTAGNPQGEQVAHEGQPATGHGEQSIPNVAADAEDMVVEPLGQDSA</sequence>
<organism evidence="2 3">
    <name type="scientific">Rhodofomes roseus</name>
    <dbReference type="NCBI Taxonomy" id="34475"/>
    <lineage>
        <taxon>Eukaryota</taxon>
        <taxon>Fungi</taxon>
        <taxon>Dikarya</taxon>
        <taxon>Basidiomycota</taxon>
        <taxon>Agaricomycotina</taxon>
        <taxon>Agaricomycetes</taxon>
        <taxon>Polyporales</taxon>
        <taxon>Rhodofomes</taxon>
    </lineage>
</organism>
<evidence type="ECO:0000313" key="2">
    <source>
        <dbReference type="EMBL" id="KAH9840960.1"/>
    </source>
</evidence>
<dbReference type="RefSeq" id="XP_047782426.1">
    <property type="nucleotide sequence ID" value="XM_047922855.1"/>
</dbReference>